<dbReference type="PANTHER" id="PTHR10357">
    <property type="entry name" value="ALPHA-AMYLASE FAMILY MEMBER"/>
    <property type="match status" value="1"/>
</dbReference>
<dbReference type="PRINTS" id="PR00110">
    <property type="entry name" value="ALPHAAMYLASE"/>
</dbReference>
<dbReference type="GO" id="GO:0009313">
    <property type="term" value="P:oligosaccharide catabolic process"/>
    <property type="evidence" value="ECO:0007669"/>
    <property type="project" value="TreeGrafter"/>
</dbReference>
<dbReference type="NCBIfam" id="NF008183">
    <property type="entry name" value="PRK10933.1"/>
    <property type="match status" value="1"/>
</dbReference>
<comment type="similarity">
    <text evidence="1 4">Belongs to the glycosyl hydrolase 13 family.</text>
</comment>
<dbReference type="InterPro" id="IPR006046">
    <property type="entry name" value="Alpha_amylase"/>
</dbReference>
<dbReference type="InterPro" id="IPR013780">
    <property type="entry name" value="Glyco_hydro_b"/>
</dbReference>
<comment type="caution">
    <text evidence="7">The sequence shown here is derived from an EMBL/GenBank/DDBJ whole genome shotgun (WGS) entry which is preliminary data.</text>
</comment>
<dbReference type="Proteomes" id="UP000094764">
    <property type="component" value="Unassembled WGS sequence"/>
</dbReference>
<reference evidence="8" key="1">
    <citation type="submission" date="2016-09" db="EMBL/GenBank/DDBJ databases">
        <authorList>
            <person name="Gulvik C.A."/>
        </authorList>
    </citation>
    <scope>NUCLEOTIDE SEQUENCE [LARGE SCALE GENOMIC DNA]</scope>
    <source>
        <strain evidence="8">LMG 26306</strain>
    </source>
</reference>
<dbReference type="SUPFAM" id="SSF51011">
    <property type="entry name" value="Glycosyl hydrolase domain"/>
    <property type="match status" value="1"/>
</dbReference>
<dbReference type="OrthoDB" id="9805159at2"/>
<accession>A0A1E5GU57</accession>
<organism evidence="7 8">
    <name type="scientific">Enterococcus quebecensis</name>
    <dbReference type="NCBI Taxonomy" id="903983"/>
    <lineage>
        <taxon>Bacteria</taxon>
        <taxon>Bacillati</taxon>
        <taxon>Bacillota</taxon>
        <taxon>Bacilli</taxon>
        <taxon>Lactobacillales</taxon>
        <taxon>Enterococcaceae</taxon>
        <taxon>Enterococcus</taxon>
    </lineage>
</organism>
<dbReference type="GO" id="GO:0004556">
    <property type="term" value="F:alpha-amylase activity"/>
    <property type="evidence" value="ECO:0007669"/>
    <property type="project" value="UniProtKB-UniRule"/>
</dbReference>
<dbReference type="SMART" id="SM00642">
    <property type="entry name" value="Aamy"/>
    <property type="match status" value="1"/>
</dbReference>
<dbReference type="STRING" id="903983.BCR23_04865"/>
<gene>
    <name evidence="7" type="ORF">BCR23_04865</name>
</gene>
<evidence type="ECO:0000256" key="5">
    <source>
        <dbReference type="RuleBase" id="RU361134"/>
    </source>
</evidence>
<keyword evidence="8" id="KW-1185">Reference proteome</keyword>
<dbReference type="Gene3D" id="3.20.20.80">
    <property type="entry name" value="Glycosidases"/>
    <property type="match status" value="1"/>
</dbReference>
<dbReference type="Gene3D" id="2.60.40.1180">
    <property type="entry name" value="Golgi alpha-mannosidase II"/>
    <property type="match status" value="1"/>
</dbReference>
<dbReference type="InterPro" id="IPR006047">
    <property type="entry name" value="GH13_cat_dom"/>
</dbReference>
<dbReference type="FunFam" id="3.90.400.10:FF:000002">
    <property type="entry name" value="Sucrose isomerase"/>
    <property type="match status" value="1"/>
</dbReference>
<dbReference type="SUPFAM" id="SSF51445">
    <property type="entry name" value="(Trans)glycosidases"/>
    <property type="match status" value="1"/>
</dbReference>
<dbReference type="AlphaFoldDB" id="A0A1E5GU57"/>
<sequence>MTIKRTWWKEAVGYQIYPSSFMDTDGDGIGDLNGIRSKLDYLKELGIGFIWITPIYESPNVDNGYDISDYQKILSTYGTMEEFDLLLKEAHKVGIKIIMDLVINHTSNQHSWFLESRSSVKDDYRDYYIWADGTIDGPPNDWVSIFGGSAWEYDEMTKQYYLHVFAKEQPDLNWENPRVKRDLFSMINWWLDKGIDGFRVDAISHIKKAPLETSSENDPFASFKNVPGIEVHLEELRDVFKNRDILTVGEANGVSAEQAHQWVGETEGYFNMLFEFDHISLWNKEEQETLDVVHFKQAITRWQEALADGKGWNALYMENHDIPRSVSSFGSEETVFWKASAKALALTFLLLQGTPFIYQGQEIGMTNMPFASIEDIDAVDTKNFYYEMIHAGVEPVKAMEVIRRTARDNSRTPMQWTAEEYAGFSKRKPWMVINPNKQEVNVLDELADPDSILNFYKKVIRLRTENQALIYGTYKLYLPEHPQLFVYGRSLGEERFIVIINLSKDFASADLPKNVRIEEWQLELCNLNEHTIHQHTIFAPYEARIYKHKIAKQ</sequence>
<evidence type="ECO:0000256" key="4">
    <source>
        <dbReference type="RuleBase" id="RU003615"/>
    </source>
</evidence>
<dbReference type="EMBL" id="MIKB01000013">
    <property type="protein sequence ID" value="OEG16223.1"/>
    <property type="molecule type" value="Genomic_DNA"/>
</dbReference>
<evidence type="ECO:0000256" key="2">
    <source>
        <dbReference type="ARBA" id="ARBA00022801"/>
    </source>
</evidence>
<keyword evidence="2 5" id="KW-0378">Hydrolase</keyword>
<dbReference type="GO" id="GO:0043169">
    <property type="term" value="F:cation binding"/>
    <property type="evidence" value="ECO:0007669"/>
    <property type="project" value="InterPro"/>
</dbReference>
<dbReference type="Pfam" id="PF00128">
    <property type="entry name" value="Alpha-amylase"/>
    <property type="match status" value="1"/>
</dbReference>
<dbReference type="Gene3D" id="3.90.400.10">
    <property type="entry name" value="Oligo-1,6-glucosidase, Domain 2"/>
    <property type="match status" value="1"/>
</dbReference>
<evidence type="ECO:0000313" key="7">
    <source>
        <dbReference type="EMBL" id="OEG16223.1"/>
    </source>
</evidence>
<keyword evidence="5" id="KW-0119">Carbohydrate metabolism</keyword>
<dbReference type="PATRIC" id="fig|903983.4.peg.2649"/>
<name>A0A1E5GU57_9ENTE</name>
<dbReference type="EC" id="3.2.1.1" evidence="5"/>
<dbReference type="RefSeq" id="WP_069634677.1">
    <property type="nucleotide sequence ID" value="NZ_JXKZ01000007.1"/>
</dbReference>
<evidence type="ECO:0000313" key="8">
    <source>
        <dbReference type="Proteomes" id="UP000094764"/>
    </source>
</evidence>
<dbReference type="PANTHER" id="PTHR10357:SF178">
    <property type="entry name" value="OLIGO-1,6-GLUCOSIDASE 3-RELATED"/>
    <property type="match status" value="1"/>
</dbReference>
<evidence type="ECO:0000256" key="1">
    <source>
        <dbReference type="ARBA" id="ARBA00008061"/>
    </source>
</evidence>
<evidence type="ECO:0000259" key="6">
    <source>
        <dbReference type="SMART" id="SM00642"/>
    </source>
</evidence>
<feature type="domain" description="Glycosyl hydrolase family 13 catalytic" evidence="6">
    <location>
        <begin position="15"/>
        <end position="411"/>
    </location>
</feature>
<protein>
    <recommendedName>
        <fullName evidence="5">Alpha-amylase</fullName>
        <ecNumber evidence="5">3.2.1.1</ecNumber>
    </recommendedName>
</protein>
<dbReference type="FunFam" id="3.20.20.80:FF:000064">
    <property type="entry name" value="Oligo-1,6-glucosidase"/>
    <property type="match status" value="2"/>
</dbReference>
<keyword evidence="3 5" id="KW-0326">Glycosidase</keyword>
<proteinExistence type="inferred from homology"/>
<dbReference type="InterPro" id="IPR017853">
    <property type="entry name" value="GH"/>
</dbReference>
<comment type="catalytic activity">
    <reaction evidence="5">
        <text>Endohydrolysis of (1-&gt;4)-alpha-D-glucosidic linkages in polysaccharides containing three or more (1-&gt;4)-alpha-linked D-glucose units.</text>
        <dbReference type="EC" id="3.2.1.1"/>
    </reaction>
</comment>
<dbReference type="InterPro" id="IPR045857">
    <property type="entry name" value="O16G_dom_2"/>
</dbReference>
<evidence type="ECO:0000256" key="3">
    <source>
        <dbReference type="ARBA" id="ARBA00023295"/>
    </source>
</evidence>
<dbReference type="CDD" id="cd11333">
    <property type="entry name" value="AmyAc_SI_OligoGlu_DGase"/>
    <property type="match status" value="1"/>
</dbReference>